<organism evidence="1 2">
    <name type="scientific">Mucuna pruriens</name>
    <name type="common">Velvet bean</name>
    <name type="synonym">Dolichos pruriens</name>
    <dbReference type="NCBI Taxonomy" id="157652"/>
    <lineage>
        <taxon>Eukaryota</taxon>
        <taxon>Viridiplantae</taxon>
        <taxon>Streptophyta</taxon>
        <taxon>Embryophyta</taxon>
        <taxon>Tracheophyta</taxon>
        <taxon>Spermatophyta</taxon>
        <taxon>Magnoliopsida</taxon>
        <taxon>eudicotyledons</taxon>
        <taxon>Gunneridae</taxon>
        <taxon>Pentapetalae</taxon>
        <taxon>rosids</taxon>
        <taxon>fabids</taxon>
        <taxon>Fabales</taxon>
        <taxon>Fabaceae</taxon>
        <taxon>Papilionoideae</taxon>
        <taxon>50 kb inversion clade</taxon>
        <taxon>NPAAA clade</taxon>
        <taxon>indigoferoid/millettioid clade</taxon>
        <taxon>Phaseoleae</taxon>
        <taxon>Mucuna</taxon>
    </lineage>
</organism>
<dbReference type="EMBL" id="QJKJ01010855">
    <property type="protein sequence ID" value="RDX72579.1"/>
    <property type="molecule type" value="Genomic_DNA"/>
</dbReference>
<reference evidence="1" key="1">
    <citation type="submission" date="2018-05" db="EMBL/GenBank/DDBJ databases">
        <title>Draft genome of Mucuna pruriens seed.</title>
        <authorList>
            <person name="Nnadi N.E."/>
            <person name="Vos R."/>
            <person name="Hasami M.H."/>
            <person name="Devisetty U.K."/>
            <person name="Aguiy J.C."/>
        </authorList>
    </citation>
    <scope>NUCLEOTIDE SEQUENCE [LARGE SCALE GENOMIC DNA]</scope>
    <source>
        <strain evidence="1">JCA_2017</strain>
    </source>
</reference>
<keyword evidence="2" id="KW-1185">Reference proteome</keyword>
<evidence type="ECO:0000313" key="2">
    <source>
        <dbReference type="Proteomes" id="UP000257109"/>
    </source>
</evidence>
<dbReference type="AlphaFoldDB" id="A0A371F2R5"/>
<dbReference type="OrthoDB" id="999762at2759"/>
<accession>A0A371F2R5</accession>
<comment type="caution">
    <text evidence="1">The sequence shown here is derived from an EMBL/GenBank/DDBJ whole genome shotgun (WGS) entry which is preliminary data.</text>
</comment>
<gene>
    <name evidence="1" type="ORF">CR513_47912</name>
</gene>
<proteinExistence type="predicted"/>
<evidence type="ECO:0000313" key="1">
    <source>
        <dbReference type="EMBL" id="RDX72579.1"/>
    </source>
</evidence>
<protein>
    <submittedName>
        <fullName evidence="1">Uncharacterized protein</fullName>
    </submittedName>
</protein>
<sequence>MIVIEFPGSQAFSIFSLPFLFYGLASEDPHKHLKKFYVVCSTMRPHGFLEDYIKMKAFSFSLDREGLMLMDTSMIDVASSGALMDKTPTITKNLIFSMVGNTRQFGLRRPTPSGRVNEVTVVNNQRLENKIVELTSLVRQLEIGQHHTSPPARVCDICTSVEHLTDVCSTLQATKPNSVEFAKMISGQQYRQPQKKYSNQRDEISVAIDAGVKVTKVIEVVELLEVVKISKPSYLGGSRKIKRRSTTYSFRLNIIRYPSLSKGPCVVCLCATLVYAHVVVSFNMLEDSASRIVHKSVGQSTDWSNSSQVDH</sequence>
<dbReference type="Proteomes" id="UP000257109">
    <property type="component" value="Unassembled WGS sequence"/>
</dbReference>
<name>A0A371F2R5_MUCPR</name>
<feature type="non-terminal residue" evidence="1">
    <location>
        <position position="1"/>
    </location>
</feature>